<evidence type="ECO:0000313" key="2">
    <source>
        <dbReference type="EMBL" id="QDV33289.1"/>
    </source>
</evidence>
<accession>A0A518GXH6</accession>
<feature type="chain" id="PRO_5022006396" evidence="1">
    <location>
        <begin position="20"/>
        <end position="341"/>
    </location>
</feature>
<dbReference type="AlphaFoldDB" id="A0A518GXH6"/>
<protein>
    <submittedName>
        <fullName evidence="2">Tetratricopeptide repeat protein</fullName>
    </submittedName>
</protein>
<name>A0A518GXH6_9BACT</name>
<organism evidence="2 3">
    <name type="scientific">Tautonia plasticadhaerens</name>
    <dbReference type="NCBI Taxonomy" id="2527974"/>
    <lineage>
        <taxon>Bacteria</taxon>
        <taxon>Pseudomonadati</taxon>
        <taxon>Planctomycetota</taxon>
        <taxon>Planctomycetia</taxon>
        <taxon>Isosphaerales</taxon>
        <taxon>Isosphaeraceae</taxon>
        <taxon>Tautonia</taxon>
    </lineage>
</organism>
<dbReference type="Proteomes" id="UP000317835">
    <property type="component" value="Chromosome"/>
</dbReference>
<dbReference type="KEGG" id="tpla:ElP_11320"/>
<gene>
    <name evidence="2" type="ORF">ElP_11320</name>
</gene>
<sequence length="341" mass="36454" precursor="true">MRLFRSFLAVLAVAGPAAADEVALVPGSTVSAPGGLIRGKVERETPELVRIEGRDVPLDQVAGVDYDGAGVSYSQARLQENNGDLARAADLYQKAAGESTNPLVVQDSRFRRAAMLARVAQADPSKRDAAVEALRGITAELSGSRHVGPALMLLARLQLDADEFDAAEATLEELSKLPWARDRAAVTKSRVRVEQGQSEQAIRDLDALIGRLPEGGAARLQATLARAEALADLSRFEEAERAVRAVIDAAEPEDSGTLAPAYNTLGDCLRAAGKPRDALFAYLNTDILYPSQPEEHARALAAIAQLWRVLNQTERAGQVVDRLRQEYPGSPYLPSASGSAP</sequence>
<evidence type="ECO:0000313" key="3">
    <source>
        <dbReference type="Proteomes" id="UP000317835"/>
    </source>
</evidence>
<keyword evidence="1" id="KW-0732">Signal</keyword>
<evidence type="ECO:0000256" key="1">
    <source>
        <dbReference type="SAM" id="SignalP"/>
    </source>
</evidence>
<dbReference type="RefSeq" id="WP_145267682.1">
    <property type="nucleotide sequence ID" value="NZ_CP036426.1"/>
</dbReference>
<dbReference type="SUPFAM" id="SSF48452">
    <property type="entry name" value="TPR-like"/>
    <property type="match status" value="1"/>
</dbReference>
<dbReference type="InterPro" id="IPR011990">
    <property type="entry name" value="TPR-like_helical_dom_sf"/>
</dbReference>
<dbReference type="Gene3D" id="1.25.40.10">
    <property type="entry name" value="Tetratricopeptide repeat domain"/>
    <property type="match status" value="2"/>
</dbReference>
<dbReference type="Pfam" id="PF13432">
    <property type="entry name" value="TPR_16"/>
    <property type="match status" value="2"/>
</dbReference>
<reference evidence="2 3" key="1">
    <citation type="submission" date="2019-02" db="EMBL/GenBank/DDBJ databases">
        <title>Deep-cultivation of Planctomycetes and their phenomic and genomic characterization uncovers novel biology.</title>
        <authorList>
            <person name="Wiegand S."/>
            <person name="Jogler M."/>
            <person name="Boedeker C."/>
            <person name="Pinto D."/>
            <person name="Vollmers J."/>
            <person name="Rivas-Marin E."/>
            <person name="Kohn T."/>
            <person name="Peeters S.H."/>
            <person name="Heuer A."/>
            <person name="Rast P."/>
            <person name="Oberbeckmann S."/>
            <person name="Bunk B."/>
            <person name="Jeske O."/>
            <person name="Meyerdierks A."/>
            <person name="Storesund J.E."/>
            <person name="Kallscheuer N."/>
            <person name="Luecker S."/>
            <person name="Lage O.M."/>
            <person name="Pohl T."/>
            <person name="Merkel B.J."/>
            <person name="Hornburger P."/>
            <person name="Mueller R.-W."/>
            <person name="Bruemmer F."/>
            <person name="Labrenz M."/>
            <person name="Spormann A.M."/>
            <person name="Op den Camp H."/>
            <person name="Overmann J."/>
            <person name="Amann R."/>
            <person name="Jetten M.S.M."/>
            <person name="Mascher T."/>
            <person name="Medema M.H."/>
            <person name="Devos D.P."/>
            <person name="Kaster A.-K."/>
            <person name="Ovreas L."/>
            <person name="Rohde M."/>
            <person name="Galperin M.Y."/>
            <person name="Jogler C."/>
        </authorList>
    </citation>
    <scope>NUCLEOTIDE SEQUENCE [LARGE SCALE GENOMIC DNA]</scope>
    <source>
        <strain evidence="2 3">ElP</strain>
    </source>
</reference>
<feature type="signal peptide" evidence="1">
    <location>
        <begin position="1"/>
        <end position="19"/>
    </location>
</feature>
<dbReference type="EMBL" id="CP036426">
    <property type="protein sequence ID" value="QDV33289.1"/>
    <property type="molecule type" value="Genomic_DNA"/>
</dbReference>
<keyword evidence="3" id="KW-1185">Reference proteome</keyword>
<dbReference type="OrthoDB" id="251560at2"/>
<proteinExistence type="predicted"/>